<comment type="caution">
    <text evidence="2">The sequence shown here is derived from an EMBL/GenBank/DDBJ whole genome shotgun (WGS) entry which is preliminary data.</text>
</comment>
<organism evidence="2 3">
    <name type="scientific">Digitaria exilis</name>
    <dbReference type="NCBI Taxonomy" id="1010633"/>
    <lineage>
        <taxon>Eukaryota</taxon>
        <taxon>Viridiplantae</taxon>
        <taxon>Streptophyta</taxon>
        <taxon>Embryophyta</taxon>
        <taxon>Tracheophyta</taxon>
        <taxon>Spermatophyta</taxon>
        <taxon>Magnoliopsida</taxon>
        <taxon>Liliopsida</taxon>
        <taxon>Poales</taxon>
        <taxon>Poaceae</taxon>
        <taxon>PACMAD clade</taxon>
        <taxon>Panicoideae</taxon>
        <taxon>Panicodae</taxon>
        <taxon>Paniceae</taxon>
        <taxon>Anthephorinae</taxon>
        <taxon>Digitaria</taxon>
    </lineage>
</organism>
<dbReference type="OrthoDB" id="306099at2759"/>
<sequence>MSVSLVPRAAHHWTRRCHDSSKNLPRSQRCAEADMAPPASQPARPALTTPPRSCCQPLDMNSLEAHHLARQLPPSPPSFHSTAISGGRLLVGRLLLLLMCLEDSADIDGGAGDEELLLLLCGDAEVEDDEEEYMGHLVSKESSFCCSPSSSSSSPAFSDFSEAGDESSSMPPPTMTGFAALAAPLSSGSSSFRLSPTDVRNRHVFLFLTGQRRRRRHYCRPRACFGFSHRTAYLSVAYFDRFCLHRCFDVSNHCHNRIAIHPSMAISSSVSAPPVGDAVGGAAAGGGVRVVAAKMEEYSAPALSEFSTGDDDEYEFSCVSIRRDGSCWCSPRWNGAWAAVTPSTTSPASAPCYGRRNNAGDGGIVAQRPPPSSFASAQRLAPHPSCSVLGDVRKSQTLTWSVAPVLDYRPSTVAVAAVLAAIHGAMTKETLESKMGTLSPSCLLDKEDVYACHSLNAERERELVGGDKQDSQEAAAIKLRLRSAPPVIDESIDAAATARSTAGTPHVFCQPSLRWPESSSDRTRKRLNLLHRARPPFHWTDWLGRSLAMAHACRKGDVYGDRGVVSSQGLCVVYWFGHRPLRLVAADRAAEILGWQDLGVGTRHPLSWGGE</sequence>
<gene>
    <name evidence="2" type="ORF">HU200_011905</name>
</gene>
<evidence type="ECO:0000256" key="1">
    <source>
        <dbReference type="SAM" id="MobiDB-lite"/>
    </source>
</evidence>
<dbReference type="AlphaFoldDB" id="A0A835FHB9"/>
<dbReference type="EMBL" id="JACEFO010000926">
    <property type="protein sequence ID" value="KAF8752703.1"/>
    <property type="molecule type" value="Genomic_DNA"/>
</dbReference>
<reference evidence="2" key="1">
    <citation type="submission" date="2020-07" db="EMBL/GenBank/DDBJ databases">
        <title>Genome sequence and genetic diversity analysis of an under-domesticated orphan crop, white fonio (Digitaria exilis).</title>
        <authorList>
            <person name="Bennetzen J.L."/>
            <person name="Chen S."/>
            <person name="Ma X."/>
            <person name="Wang X."/>
            <person name="Yssel A.E.J."/>
            <person name="Chaluvadi S.R."/>
            <person name="Johnson M."/>
            <person name="Gangashetty P."/>
            <person name="Hamidou F."/>
            <person name="Sanogo M.D."/>
            <person name="Zwaenepoel A."/>
            <person name="Wallace J."/>
            <person name="Van De Peer Y."/>
            <person name="Van Deynze A."/>
        </authorList>
    </citation>
    <scope>NUCLEOTIDE SEQUENCE</scope>
    <source>
        <tissue evidence="2">Leaves</tissue>
    </source>
</reference>
<accession>A0A835FHB9</accession>
<feature type="region of interest" description="Disordered" evidence="1">
    <location>
        <begin position="17"/>
        <end position="51"/>
    </location>
</feature>
<dbReference type="Proteomes" id="UP000636709">
    <property type="component" value="Unassembled WGS sequence"/>
</dbReference>
<proteinExistence type="predicted"/>
<protein>
    <submittedName>
        <fullName evidence="2">Uncharacterized protein</fullName>
    </submittedName>
</protein>
<dbReference type="Gene3D" id="1.10.472.10">
    <property type="entry name" value="Cyclin-like"/>
    <property type="match status" value="2"/>
</dbReference>
<evidence type="ECO:0000313" key="2">
    <source>
        <dbReference type="EMBL" id="KAF8752703.1"/>
    </source>
</evidence>
<evidence type="ECO:0000313" key="3">
    <source>
        <dbReference type="Proteomes" id="UP000636709"/>
    </source>
</evidence>
<keyword evidence="3" id="KW-1185">Reference proteome</keyword>
<name>A0A835FHB9_9POAL</name>